<keyword evidence="2" id="KW-1185">Reference proteome</keyword>
<sequence>VAISIVLFAKSVIQAATSSVVTVIMQYESSSWWLCYFFIRGPECVLLIIYNVRCSGTINFGDLTNELIALPALTDSGRANLFDQQPVVMITRKISDKSSKRRIIA</sequence>
<accession>S2JIA0</accession>
<dbReference type="EMBL" id="KE124124">
    <property type="protein sequence ID" value="EPB82238.1"/>
    <property type="molecule type" value="Genomic_DNA"/>
</dbReference>
<dbReference type="Proteomes" id="UP000014254">
    <property type="component" value="Unassembled WGS sequence"/>
</dbReference>
<organism evidence="1 2">
    <name type="scientific">Mucor circinelloides f. circinelloides (strain 1006PhL)</name>
    <name type="common">Mucormycosis agent</name>
    <name type="synonym">Calyptromyces circinelloides</name>
    <dbReference type="NCBI Taxonomy" id="1220926"/>
    <lineage>
        <taxon>Eukaryota</taxon>
        <taxon>Fungi</taxon>
        <taxon>Fungi incertae sedis</taxon>
        <taxon>Mucoromycota</taxon>
        <taxon>Mucoromycotina</taxon>
        <taxon>Mucoromycetes</taxon>
        <taxon>Mucorales</taxon>
        <taxon>Mucorineae</taxon>
        <taxon>Mucoraceae</taxon>
        <taxon>Mucor</taxon>
    </lineage>
</organism>
<dbReference type="OrthoDB" id="10309949at2759"/>
<gene>
    <name evidence="1" type="ORF">HMPREF1544_11043</name>
</gene>
<dbReference type="InParanoid" id="S2JIA0"/>
<dbReference type="AlphaFoldDB" id="S2JIA0"/>
<proteinExistence type="predicted"/>
<feature type="non-terminal residue" evidence="1">
    <location>
        <position position="1"/>
    </location>
</feature>
<reference evidence="2" key="1">
    <citation type="submission" date="2013-05" db="EMBL/GenBank/DDBJ databases">
        <title>The Genome sequence of Mucor circinelloides f. circinelloides 1006PhL.</title>
        <authorList>
            <consortium name="The Broad Institute Genomics Platform"/>
            <person name="Cuomo C."/>
            <person name="Earl A."/>
            <person name="Findley K."/>
            <person name="Lee S.C."/>
            <person name="Walker B."/>
            <person name="Young S."/>
            <person name="Zeng Q."/>
            <person name="Gargeya S."/>
            <person name="Fitzgerald M."/>
            <person name="Haas B."/>
            <person name="Abouelleil A."/>
            <person name="Allen A.W."/>
            <person name="Alvarado L."/>
            <person name="Arachchi H.M."/>
            <person name="Berlin A.M."/>
            <person name="Chapman S.B."/>
            <person name="Gainer-Dewar J."/>
            <person name="Goldberg J."/>
            <person name="Griggs A."/>
            <person name="Gujja S."/>
            <person name="Hansen M."/>
            <person name="Howarth C."/>
            <person name="Imamovic A."/>
            <person name="Ireland A."/>
            <person name="Larimer J."/>
            <person name="McCowan C."/>
            <person name="Murphy C."/>
            <person name="Pearson M."/>
            <person name="Poon T.W."/>
            <person name="Priest M."/>
            <person name="Roberts A."/>
            <person name="Saif S."/>
            <person name="Shea T."/>
            <person name="Sisk P."/>
            <person name="Sykes S."/>
            <person name="Wortman J."/>
            <person name="Nusbaum C."/>
            <person name="Birren B."/>
        </authorList>
    </citation>
    <scope>NUCLEOTIDE SEQUENCE [LARGE SCALE GENOMIC DNA]</scope>
    <source>
        <strain evidence="2">1006PhL</strain>
    </source>
</reference>
<protein>
    <submittedName>
        <fullName evidence="1">Uncharacterized protein</fullName>
    </submittedName>
</protein>
<name>S2JIA0_MUCC1</name>
<dbReference type="VEuPathDB" id="FungiDB:HMPREF1544_11043"/>
<evidence type="ECO:0000313" key="2">
    <source>
        <dbReference type="Proteomes" id="UP000014254"/>
    </source>
</evidence>
<evidence type="ECO:0000313" key="1">
    <source>
        <dbReference type="EMBL" id="EPB82238.1"/>
    </source>
</evidence>